<name>A0A6N7XZK9_9FIRM</name>
<dbReference type="GO" id="GO:0003697">
    <property type="term" value="F:single-stranded DNA binding"/>
    <property type="evidence" value="ECO:0007669"/>
    <property type="project" value="UniProtKB-UniRule"/>
</dbReference>
<dbReference type="Gene3D" id="2.40.50.140">
    <property type="entry name" value="Nucleic acid-binding proteins"/>
    <property type="match status" value="1"/>
</dbReference>
<dbReference type="RefSeq" id="WP_154440066.1">
    <property type="nucleotide sequence ID" value="NZ_JAHLPJ010000001.1"/>
</dbReference>
<dbReference type="InterPro" id="IPR012340">
    <property type="entry name" value="NA-bd_OB-fold"/>
</dbReference>
<dbReference type="AlphaFoldDB" id="A0A6N7XZK9"/>
<dbReference type="PROSITE" id="PS50935">
    <property type="entry name" value="SSB"/>
    <property type="match status" value="1"/>
</dbReference>
<dbReference type="InterPro" id="IPR000424">
    <property type="entry name" value="Primosome_PriB/ssb"/>
</dbReference>
<evidence type="ECO:0000256" key="3">
    <source>
        <dbReference type="PIRNR" id="PIRNR002070"/>
    </source>
</evidence>
<proteinExistence type="inferred from homology"/>
<dbReference type="GO" id="GO:0006260">
    <property type="term" value="P:DNA replication"/>
    <property type="evidence" value="ECO:0007669"/>
    <property type="project" value="InterPro"/>
</dbReference>
<dbReference type="InterPro" id="IPR011344">
    <property type="entry name" value="ssDNA-bd"/>
</dbReference>
<organism evidence="4 5">
    <name type="scientific">Tissierella pigra</name>
    <dbReference type="NCBI Taxonomy" id="2607614"/>
    <lineage>
        <taxon>Bacteria</taxon>
        <taxon>Bacillati</taxon>
        <taxon>Bacillota</taxon>
        <taxon>Tissierellia</taxon>
        <taxon>Tissierellales</taxon>
        <taxon>Tissierellaceae</taxon>
        <taxon>Tissierella</taxon>
    </lineage>
</organism>
<dbReference type="PANTHER" id="PTHR10302">
    <property type="entry name" value="SINGLE-STRANDED DNA-BINDING PROTEIN"/>
    <property type="match status" value="1"/>
</dbReference>
<evidence type="ECO:0000313" key="5">
    <source>
        <dbReference type="Proteomes" id="UP000469523"/>
    </source>
</evidence>
<comment type="subunit">
    <text evidence="2">Homotetramer.</text>
</comment>
<dbReference type="PANTHER" id="PTHR10302:SF27">
    <property type="entry name" value="SINGLE-STRANDED DNA-BINDING PROTEIN"/>
    <property type="match status" value="1"/>
</dbReference>
<dbReference type="PIRSF" id="PIRSF002070">
    <property type="entry name" value="SSB"/>
    <property type="match status" value="1"/>
</dbReference>
<keyword evidence="5" id="KW-1185">Reference proteome</keyword>
<dbReference type="EMBL" id="VUNQ01000017">
    <property type="protein sequence ID" value="MSU01658.1"/>
    <property type="molecule type" value="Genomic_DNA"/>
</dbReference>
<reference evidence="4 5" key="1">
    <citation type="submission" date="2019-09" db="EMBL/GenBank/DDBJ databases">
        <title>In-depth cultivation of the pig gut microbiome towards novel bacterial diversity and tailored functional studies.</title>
        <authorList>
            <person name="Wylensek D."/>
            <person name="Hitch T.C.A."/>
            <person name="Clavel T."/>
        </authorList>
    </citation>
    <scope>NUCLEOTIDE SEQUENCE [LARGE SCALE GENOMIC DNA]</scope>
    <source>
        <strain evidence="4 5">WCA3-693-APC-4?</strain>
    </source>
</reference>
<gene>
    <name evidence="4" type="ORF">FYJ83_09290</name>
</gene>
<dbReference type="HAMAP" id="MF_00984">
    <property type="entry name" value="SSB"/>
    <property type="match status" value="1"/>
</dbReference>
<dbReference type="CDD" id="cd04496">
    <property type="entry name" value="SSB_OBF"/>
    <property type="match status" value="1"/>
</dbReference>
<evidence type="ECO:0000313" key="4">
    <source>
        <dbReference type="EMBL" id="MSU01658.1"/>
    </source>
</evidence>
<dbReference type="SUPFAM" id="SSF50249">
    <property type="entry name" value="Nucleic acid-binding proteins"/>
    <property type="match status" value="1"/>
</dbReference>
<comment type="caution">
    <text evidence="4">The sequence shown here is derived from an EMBL/GenBank/DDBJ whole genome shotgun (WGS) entry which is preliminary data.</text>
</comment>
<dbReference type="Proteomes" id="UP000469523">
    <property type="component" value="Unassembled WGS sequence"/>
</dbReference>
<dbReference type="GO" id="GO:0009295">
    <property type="term" value="C:nucleoid"/>
    <property type="evidence" value="ECO:0007669"/>
    <property type="project" value="TreeGrafter"/>
</dbReference>
<keyword evidence="1 2" id="KW-0238">DNA-binding</keyword>
<dbReference type="Pfam" id="PF00436">
    <property type="entry name" value="SSB"/>
    <property type="match status" value="1"/>
</dbReference>
<protein>
    <recommendedName>
        <fullName evidence="2 3">Single-stranded DNA-binding protein</fullName>
        <shortName evidence="2">SSB</shortName>
    </recommendedName>
</protein>
<sequence>MNNVVLIGRLTRDPELRYIPGSGTAVARFGIAVDRGLSREKKQEMESRNQPTADFINIVVWGKPAENCANYLVKGRLVAIHGRIQTGSYEKEGVRVYTTEVVANNVEFLEWGDKNKSSDFQDSSLDFGGIEGFHPTDNDDIPF</sequence>
<comment type="caution">
    <text evidence="2">Lacks conserved residue(s) required for the propagation of feature annotation.</text>
</comment>
<evidence type="ECO:0000256" key="1">
    <source>
        <dbReference type="ARBA" id="ARBA00023125"/>
    </source>
</evidence>
<evidence type="ECO:0000256" key="2">
    <source>
        <dbReference type="HAMAP-Rule" id="MF_00984"/>
    </source>
</evidence>
<accession>A0A6N7XZK9</accession>
<dbReference type="NCBIfam" id="TIGR00621">
    <property type="entry name" value="ssb"/>
    <property type="match status" value="1"/>
</dbReference>